<accession>A0A197JIH8</accession>
<dbReference type="AlphaFoldDB" id="A0A197JIH8"/>
<dbReference type="OrthoDB" id="2444384at2759"/>
<dbReference type="Proteomes" id="UP000078512">
    <property type="component" value="Unassembled WGS sequence"/>
</dbReference>
<dbReference type="InterPro" id="IPR027417">
    <property type="entry name" value="P-loop_NTPase"/>
</dbReference>
<sequence>PRCTMATILTGPFTTGLVFIPRVPILTTDDKSSPIIFKRRQSPVRLAFAMTINKSQGQTLENVRFNLPTPEFTLGQLYVTLSRCTDEKNL</sequence>
<evidence type="ECO:0008006" key="3">
    <source>
        <dbReference type="Google" id="ProtNLM"/>
    </source>
</evidence>
<keyword evidence="2" id="KW-1185">Reference proteome</keyword>
<gene>
    <name evidence="1" type="ORF">K457DRAFT_58421</name>
</gene>
<dbReference type="PANTHER" id="PTHR23274">
    <property type="entry name" value="DNA HELICASE-RELATED"/>
    <property type="match status" value="1"/>
</dbReference>
<dbReference type="PANTHER" id="PTHR23274:SF51">
    <property type="entry name" value="OS03G0423850 PROTEIN"/>
    <property type="match status" value="1"/>
</dbReference>
<feature type="non-terminal residue" evidence="1">
    <location>
        <position position="1"/>
    </location>
</feature>
<proteinExistence type="predicted"/>
<reference evidence="1 2" key="1">
    <citation type="submission" date="2016-05" db="EMBL/GenBank/DDBJ databases">
        <title>Genome sequencing reveals origins of a unique bacterial endosymbiosis in the earliest lineages of terrestrial Fungi.</title>
        <authorList>
            <consortium name="DOE Joint Genome Institute"/>
            <person name="Uehling J."/>
            <person name="Gryganskyi A."/>
            <person name="Hameed K."/>
            <person name="Tschaplinski T."/>
            <person name="Misztal P."/>
            <person name="Wu S."/>
            <person name="Desiro A."/>
            <person name="Vande Pol N."/>
            <person name="Du Z.-Y."/>
            <person name="Zienkiewicz A."/>
            <person name="Zienkiewicz K."/>
            <person name="Morin E."/>
            <person name="Tisserant E."/>
            <person name="Splivallo R."/>
            <person name="Hainaut M."/>
            <person name="Henrissat B."/>
            <person name="Ohm R."/>
            <person name="Kuo A."/>
            <person name="Yan J."/>
            <person name="Lipzen A."/>
            <person name="Nolan M."/>
            <person name="Labutti K."/>
            <person name="Barry K."/>
            <person name="Goldstein A."/>
            <person name="Labbe J."/>
            <person name="Schadt C."/>
            <person name="Tuskan G."/>
            <person name="Grigoriev I."/>
            <person name="Martin F."/>
            <person name="Vilgalys R."/>
            <person name="Bonito G."/>
        </authorList>
    </citation>
    <scope>NUCLEOTIDE SEQUENCE [LARGE SCALE GENOMIC DNA]</scope>
    <source>
        <strain evidence="1 2">AG-77</strain>
    </source>
</reference>
<dbReference type="CDD" id="cd18809">
    <property type="entry name" value="SF1_C_RecD"/>
    <property type="match status" value="1"/>
</dbReference>
<evidence type="ECO:0000313" key="2">
    <source>
        <dbReference type="Proteomes" id="UP000078512"/>
    </source>
</evidence>
<protein>
    <recommendedName>
        <fullName evidence="3">ATP-dependent DNA helicase</fullName>
    </recommendedName>
</protein>
<dbReference type="STRING" id="1314771.A0A197JIH8"/>
<evidence type="ECO:0000313" key="1">
    <source>
        <dbReference type="EMBL" id="OAQ24788.1"/>
    </source>
</evidence>
<dbReference type="Gene3D" id="3.40.50.300">
    <property type="entry name" value="P-loop containing nucleotide triphosphate hydrolases"/>
    <property type="match status" value="1"/>
</dbReference>
<name>A0A197JIH8_9FUNG</name>
<dbReference type="GO" id="GO:0005657">
    <property type="term" value="C:replication fork"/>
    <property type="evidence" value="ECO:0007669"/>
    <property type="project" value="TreeGrafter"/>
</dbReference>
<dbReference type="EMBL" id="KV442087">
    <property type="protein sequence ID" value="OAQ24788.1"/>
    <property type="molecule type" value="Genomic_DNA"/>
</dbReference>
<organism evidence="1 2">
    <name type="scientific">Linnemannia elongata AG-77</name>
    <dbReference type="NCBI Taxonomy" id="1314771"/>
    <lineage>
        <taxon>Eukaryota</taxon>
        <taxon>Fungi</taxon>
        <taxon>Fungi incertae sedis</taxon>
        <taxon>Mucoromycota</taxon>
        <taxon>Mortierellomycotina</taxon>
        <taxon>Mortierellomycetes</taxon>
        <taxon>Mortierellales</taxon>
        <taxon>Mortierellaceae</taxon>
        <taxon>Linnemannia</taxon>
    </lineage>
</organism>
<feature type="non-terminal residue" evidence="1">
    <location>
        <position position="90"/>
    </location>
</feature>
<dbReference type="SUPFAM" id="SSF52540">
    <property type="entry name" value="P-loop containing nucleoside triphosphate hydrolases"/>
    <property type="match status" value="1"/>
</dbReference>
<dbReference type="GO" id="GO:0006260">
    <property type="term" value="P:DNA replication"/>
    <property type="evidence" value="ECO:0007669"/>
    <property type="project" value="TreeGrafter"/>
</dbReference>